<dbReference type="WBParaSite" id="HNAJ_0000051501-mRNA-1">
    <property type="protein sequence ID" value="HNAJ_0000051501-mRNA-1"/>
    <property type="gene ID" value="HNAJ_0000051501"/>
</dbReference>
<dbReference type="PANTHER" id="PTHR45761">
    <property type="entry name" value="EXTENDED SYNAPTOTAGMIN-LIKE PROTEIN 2, ISOFORM C"/>
    <property type="match status" value="1"/>
</dbReference>
<dbReference type="PANTHER" id="PTHR45761:SF1">
    <property type="entry name" value="EXTENDED SYNAPTOTAGMIN-LIKE PROTEIN 2, ISOFORM C"/>
    <property type="match status" value="1"/>
</dbReference>
<dbReference type="Proteomes" id="UP000278807">
    <property type="component" value="Unassembled WGS sequence"/>
</dbReference>
<evidence type="ECO:0000256" key="1">
    <source>
        <dbReference type="SAM" id="MobiDB-lite"/>
    </source>
</evidence>
<dbReference type="EMBL" id="UZAE01000146">
    <property type="protein sequence ID" value="VDN96375.1"/>
    <property type="molecule type" value="Genomic_DNA"/>
</dbReference>
<dbReference type="PROSITE" id="PS50004">
    <property type="entry name" value="C2"/>
    <property type="match status" value="1"/>
</dbReference>
<evidence type="ECO:0000313" key="3">
    <source>
        <dbReference type="EMBL" id="VDN96375.1"/>
    </source>
</evidence>
<reference evidence="3 4" key="2">
    <citation type="submission" date="2018-11" db="EMBL/GenBank/DDBJ databases">
        <authorList>
            <consortium name="Pathogen Informatics"/>
        </authorList>
    </citation>
    <scope>NUCLEOTIDE SEQUENCE [LARGE SCALE GENOMIC DNA]</scope>
</reference>
<dbReference type="STRING" id="102285.A0A0R3T0Z1"/>
<dbReference type="InterPro" id="IPR051634">
    <property type="entry name" value="Extended_Synaptotagmin"/>
</dbReference>
<evidence type="ECO:0000313" key="5">
    <source>
        <dbReference type="WBParaSite" id="HNAJ_0000051501-mRNA-1"/>
    </source>
</evidence>
<accession>A0A0R3T0Z1</accession>
<dbReference type="Pfam" id="PF00168">
    <property type="entry name" value="C2"/>
    <property type="match status" value="2"/>
</dbReference>
<dbReference type="PRINTS" id="PR00360">
    <property type="entry name" value="C2DOMAIN"/>
</dbReference>
<reference evidence="5" key="1">
    <citation type="submission" date="2017-02" db="UniProtKB">
        <authorList>
            <consortium name="WormBaseParasite"/>
        </authorList>
    </citation>
    <scope>IDENTIFICATION</scope>
</reference>
<dbReference type="SUPFAM" id="SSF49562">
    <property type="entry name" value="C2 domain (Calcium/lipid-binding domain, CaLB)"/>
    <property type="match status" value="2"/>
</dbReference>
<dbReference type="OrthoDB" id="1029639at2759"/>
<dbReference type="AlphaFoldDB" id="A0A0R3T0Z1"/>
<gene>
    <name evidence="3" type="ORF">HNAJ_LOCUS516</name>
</gene>
<keyword evidence="4" id="KW-1185">Reference proteome</keyword>
<organism evidence="5">
    <name type="scientific">Rodentolepis nana</name>
    <name type="common">Dwarf tapeworm</name>
    <name type="synonym">Hymenolepis nana</name>
    <dbReference type="NCBI Taxonomy" id="102285"/>
    <lineage>
        <taxon>Eukaryota</taxon>
        <taxon>Metazoa</taxon>
        <taxon>Spiralia</taxon>
        <taxon>Lophotrochozoa</taxon>
        <taxon>Platyhelminthes</taxon>
        <taxon>Cestoda</taxon>
        <taxon>Eucestoda</taxon>
        <taxon>Cyclophyllidea</taxon>
        <taxon>Hymenolepididae</taxon>
        <taxon>Rodentolepis</taxon>
    </lineage>
</organism>
<dbReference type="SMART" id="SM00239">
    <property type="entry name" value="C2"/>
    <property type="match status" value="1"/>
</dbReference>
<feature type="region of interest" description="Disordered" evidence="1">
    <location>
        <begin position="155"/>
        <end position="206"/>
    </location>
</feature>
<feature type="domain" description="C2" evidence="2">
    <location>
        <begin position="231"/>
        <end position="358"/>
    </location>
</feature>
<dbReference type="InterPro" id="IPR035892">
    <property type="entry name" value="C2_domain_sf"/>
</dbReference>
<evidence type="ECO:0000259" key="2">
    <source>
        <dbReference type="PROSITE" id="PS50004"/>
    </source>
</evidence>
<dbReference type="InterPro" id="IPR000008">
    <property type="entry name" value="C2_dom"/>
</dbReference>
<sequence>MGQSVIVEVLDKDNSTKDDELGLTTIPIEDVYLSGSIDSVQMLEGVKKGKVHLKITWLDLSPNPGDFVDVDRLRRSSGSDRAIYNSYLFVRIEEAKNLILRDSKTEFVLGTLSIPLKYLKAEKNMTITQPYALQAAGPDNATLYLHLELRALVPGPDRRPPIESSLPGSPTSDEDMNIADATKIDADSTSNDPTEPPKPGSPEAENVVRHRHHGFKGNDGNMQTMVAPPDPAGRIRLTIRYDVNLEILTVTIESAEELLGVDKDGLSDPYVKLSLIDGCGHTVGDSKKTKPVKNDLNPQFNESFEFSVNSEVLGTCKLCVNVKNHVGVLQRGSHTRELGFVVLTLKSLKDGVGFTEWQLPQDMQIEVAAE</sequence>
<evidence type="ECO:0000313" key="4">
    <source>
        <dbReference type="Proteomes" id="UP000278807"/>
    </source>
</evidence>
<dbReference type="Gene3D" id="2.60.40.150">
    <property type="entry name" value="C2 domain"/>
    <property type="match status" value="2"/>
</dbReference>
<protein>
    <submittedName>
        <fullName evidence="5">C2 domain-containing protein</fullName>
    </submittedName>
</protein>
<proteinExistence type="predicted"/>
<name>A0A0R3T0Z1_RODNA</name>